<reference evidence="3 4" key="1">
    <citation type="submission" date="2018-05" db="EMBL/GenBank/DDBJ databases">
        <title>Complete Genome Sequence of Methylobacterium sp. 17Sr1-43.</title>
        <authorList>
            <person name="Srinivasan S."/>
        </authorList>
    </citation>
    <scope>NUCLEOTIDE SEQUENCE [LARGE SCALE GENOMIC DNA]</scope>
    <source>
        <strain evidence="3 4">17Sr1-43</strain>
    </source>
</reference>
<dbReference type="RefSeq" id="WP_109949558.1">
    <property type="nucleotide sequence ID" value="NZ_CP029551.1"/>
</dbReference>
<gene>
    <name evidence="3" type="ORF">DK427_00545</name>
</gene>
<feature type="chain" id="PRO_5015875633" evidence="2">
    <location>
        <begin position="24"/>
        <end position="71"/>
    </location>
</feature>
<dbReference type="AlphaFoldDB" id="A0A2U8VLH4"/>
<evidence type="ECO:0000256" key="1">
    <source>
        <dbReference type="SAM" id="MobiDB-lite"/>
    </source>
</evidence>
<protein>
    <submittedName>
        <fullName evidence="3">Uncharacterized protein</fullName>
    </submittedName>
</protein>
<keyword evidence="2" id="KW-0732">Signal</keyword>
<keyword evidence="4" id="KW-1185">Reference proteome</keyword>
<evidence type="ECO:0000313" key="3">
    <source>
        <dbReference type="EMBL" id="AWN34417.1"/>
    </source>
</evidence>
<sequence>MRMIHLAVLAATAAATLATPVVADDILHVTPPLYREQARTRPVRPATELATTPHPVSAAPGSTRIVAAAVR</sequence>
<dbReference type="KEGG" id="meti:DK427_00545"/>
<organism evidence="3 4">
    <name type="scientific">Methylobacterium radiodurans</name>
    <dbReference type="NCBI Taxonomy" id="2202828"/>
    <lineage>
        <taxon>Bacteria</taxon>
        <taxon>Pseudomonadati</taxon>
        <taxon>Pseudomonadota</taxon>
        <taxon>Alphaproteobacteria</taxon>
        <taxon>Hyphomicrobiales</taxon>
        <taxon>Methylobacteriaceae</taxon>
        <taxon>Methylobacterium</taxon>
    </lineage>
</organism>
<feature type="region of interest" description="Disordered" evidence="1">
    <location>
        <begin position="36"/>
        <end position="62"/>
    </location>
</feature>
<dbReference type="Proteomes" id="UP000246058">
    <property type="component" value="Chromosome"/>
</dbReference>
<name>A0A2U8VLH4_9HYPH</name>
<evidence type="ECO:0000313" key="4">
    <source>
        <dbReference type="Proteomes" id="UP000246058"/>
    </source>
</evidence>
<dbReference type="OrthoDB" id="8005536at2"/>
<proteinExistence type="predicted"/>
<dbReference type="EMBL" id="CP029551">
    <property type="protein sequence ID" value="AWN34417.1"/>
    <property type="molecule type" value="Genomic_DNA"/>
</dbReference>
<evidence type="ECO:0000256" key="2">
    <source>
        <dbReference type="SAM" id="SignalP"/>
    </source>
</evidence>
<accession>A0A2U8VLH4</accession>
<feature type="signal peptide" evidence="2">
    <location>
        <begin position="1"/>
        <end position="23"/>
    </location>
</feature>